<dbReference type="InParanoid" id="A2DJR6"/>
<dbReference type="Gene3D" id="3.40.50.300">
    <property type="entry name" value="P-loop containing nucleotide triphosphate hydrolases"/>
    <property type="match status" value="1"/>
</dbReference>
<name>A2DJR6_TRIV3</name>
<dbReference type="Pfam" id="PF13087">
    <property type="entry name" value="AAA_12"/>
    <property type="match status" value="1"/>
</dbReference>
<dbReference type="eggNOG" id="KOG1807">
    <property type="taxonomic scope" value="Eukaryota"/>
</dbReference>
<dbReference type="Proteomes" id="UP000001542">
    <property type="component" value="Unassembled WGS sequence"/>
</dbReference>
<dbReference type="KEGG" id="tva:5464802"/>
<protein>
    <recommendedName>
        <fullName evidence="1">DNA2/NAM7 helicase-like C-terminal domain-containing protein</fullName>
    </recommendedName>
</protein>
<dbReference type="InterPro" id="IPR027417">
    <property type="entry name" value="P-loop_NTPase"/>
</dbReference>
<proteinExistence type="predicted"/>
<dbReference type="STRING" id="5722.A2DJR6"/>
<evidence type="ECO:0000313" key="2">
    <source>
        <dbReference type="EMBL" id="EAY19280.1"/>
    </source>
</evidence>
<accession>A2DJR6</accession>
<dbReference type="PANTHER" id="PTHR10887">
    <property type="entry name" value="DNA2/NAM7 HELICASE FAMILY"/>
    <property type="match status" value="1"/>
</dbReference>
<dbReference type="RefSeq" id="XP_001580266.1">
    <property type="nucleotide sequence ID" value="XM_001580216.1"/>
</dbReference>
<dbReference type="AlphaFoldDB" id="A2DJR6"/>
<dbReference type="InterPro" id="IPR041679">
    <property type="entry name" value="DNA2/NAM7-like_C"/>
</dbReference>
<reference evidence="2" key="2">
    <citation type="journal article" date="2007" name="Science">
        <title>Draft genome sequence of the sexually transmitted pathogen Trichomonas vaginalis.</title>
        <authorList>
            <person name="Carlton J.M."/>
            <person name="Hirt R.P."/>
            <person name="Silva J.C."/>
            <person name="Delcher A.L."/>
            <person name="Schatz M."/>
            <person name="Zhao Q."/>
            <person name="Wortman J.R."/>
            <person name="Bidwell S.L."/>
            <person name="Alsmark U.C.M."/>
            <person name="Besteiro S."/>
            <person name="Sicheritz-Ponten T."/>
            <person name="Noel C.J."/>
            <person name="Dacks J.B."/>
            <person name="Foster P.G."/>
            <person name="Simillion C."/>
            <person name="Van de Peer Y."/>
            <person name="Miranda-Saavedra D."/>
            <person name="Barton G.J."/>
            <person name="Westrop G.D."/>
            <person name="Mueller S."/>
            <person name="Dessi D."/>
            <person name="Fiori P.L."/>
            <person name="Ren Q."/>
            <person name="Paulsen I."/>
            <person name="Zhang H."/>
            <person name="Bastida-Corcuera F.D."/>
            <person name="Simoes-Barbosa A."/>
            <person name="Brown M.T."/>
            <person name="Hayes R.D."/>
            <person name="Mukherjee M."/>
            <person name="Okumura C.Y."/>
            <person name="Schneider R."/>
            <person name="Smith A.J."/>
            <person name="Vanacova S."/>
            <person name="Villalvazo M."/>
            <person name="Haas B.J."/>
            <person name="Pertea M."/>
            <person name="Feldblyum T.V."/>
            <person name="Utterback T.R."/>
            <person name="Shu C.L."/>
            <person name="Osoegawa K."/>
            <person name="de Jong P.J."/>
            <person name="Hrdy I."/>
            <person name="Horvathova L."/>
            <person name="Zubacova Z."/>
            <person name="Dolezal P."/>
            <person name="Malik S.B."/>
            <person name="Logsdon J.M. Jr."/>
            <person name="Henze K."/>
            <person name="Gupta A."/>
            <person name="Wang C.C."/>
            <person name="Dunne R.L."/>
            <person name="Upcroft J.A."/>
            <person name="Upcroft P."/>
            <person name="White O."/>
            <person name="Salzberg S.L."/>
            <person name="Tang P."/>
            <person name="Chiu C.-H."/>
            <person name="Lee Y.-S."/>
            <person name="Embley T.M."/>
            <person name="Coombs G.H."/>
            <person name="Mottram J.C."/>
            <person name="Tachezy J."/>
            <person name="Fraser-Liggett C.M."/>
            <person name="Johnson P.J."/>
        </authorList>
    </citation>
    <scope>NUCLEOTIDE SEQUENCE [LARGE SCALE GENOMIC DNA]</scope>
    <source>
        <strain evidence="2">G3</strain>
    </source>
</reference>
<dbReference type="OrthoDB" id="2423195at2759"/>
<dbReference type="VEuPathDB" id="TrichDB:TVAG_427510"/>
<feature type="domain" description="DNA2/NAM7 helicase-like C-terminal" evidence="1">
    <location>
        <begin position="12"/>
        <end position="68"/>
    </location>
</feature>
<organism evidence="2 3">
    <name type="scientific">Trichomonas vaginalis (strain ATCC PRA-98 / G3)</name>
    <dbReference type="NCBI Taxonomy" id="412133"/>
    <lineage>
        <taxon>Eukaryota</taxon>
        <taxon>Metamonada</taxon>
        <taxon>Parabasalia</taxon>
        <taxon>Trichomonadida</taxon>
        <taxon>Trichomonadidae</taxon>
        <taxon>Trichomonas</taxon>
    </lineage>
</organism>
<reference evidence="2" key="1">
    <citation type="submission" date="2006-10" db="EMBL/GenBank/DDBJ databases">
        <authorList>
            <person name="Amadeo P."/>
            <person name="Zhao Q."/>
            <person name="Wortman J."/>
            <person name="Fraser-Liggett C."/>
            <person name="Carlton J."/>
        </authorList>
    </citation>
    <scope>NUCLEOTIDE SEQUENCE</scope>
    <source>
        <strain evidence="2">G3</strain>
    </source>
</reference>
<evidence type="ECO:0000259" key="1">
    <source>
        <dbReference type="Pfam" id="PF13087"/>
    </source>
</evidence>
<gene>
    <name evidence="2" type="ORF">TVAG_451940</name>
</gene>
<dbReference type="OMA" id="ELADFEC"/>
<sequence length="573" mass="66305">MERIDENGDFVEDGSIKVKCVDNYQGEENHVIILCLTRSKLSPFVGEFSRVYVSISRAKSYMVVLGNKNLFDQSETKNGLWPEIYNLMKQKYNEFGEGIIVNRFLKSIENENDAVVLKNSNDLWDFRFDVEEKKCNHILDCGHQCPLKWSHNDNIHKLIHCYETCLHKCEDCGAQCQTPCFGCKHICYNIIDFEMPYCHHINKFECSIVHSHPETLKCQHPCEHKCSKHNEPCRFLCGHNFTLQIPKEMIYLLTKRTRSLLDELNEFHVSDSYNDSSDDSSDSNALARFINLHNGEDKEDHHYLRHFCNKEISEKCPICGSTMKGKCGDRLICTAPCSHILECGHQCPGTCNDCCRNGHKECNKECTFIFPFCDHKCEELCKTRVDHDHIHCPECKRLREGNNAPRSSLSDLPSGTYEMRRCHKTCPNCHHQCLTPEGELCLFDCEHNRAKKKHFDLKRGEFYFRFDCGHFVKMAKAKADIRKQLDEIFNKNWVEGTTPNPLQELHCPMCNQGRISPNSQCFKNELDEINKFMERYKAMGQKDNGVKPFICPKCKVLVGAKKCAKCQTTFPIG</sequence>
<dbReference type="PANTHER" id="PTHR10887:SF341">
    <property type="entry name" value="NFX1-TYPE ZINC FINGER-CONTAINING PROTEIN 1"/>
    <property type="match status" value="1"/>
</dbReference>
<evidence type="ECO:0000313" key="3">
    <source>
        <dbReference type="Proteomes" id="UP000001542"/>
    </source>
</evidence>
<dbReference type="VEuPathDB" id="TrichDB:TVAGG3_0289940"/>
<keyword evidence="3" id="KW-1185">Reference proteome</keyword>
<dbReference type="EMBL" id="DS113209">
    <property type="protein sequence ID" value="EAY19280.1"/>
    <property type="molecule type" value="Genomic_DNA"/>
</dbReference>
<dbReference type="InterPro" id="IPR045055">
    <property type="entry name" value="DNA2/NAM7-like"/>
</dbReference>